<dbReference type="AlphaFoldDB" id="A0A6A6UKM1"/>
<feature type="transmembrane region" description="Helical" evidence="3">
    <location>
        <begin position="413"/>
        <end position="432"/>
    </location>
</feature>
<keyword evidence="1" id="KW-0175">Coiled coil</keyword>
<feature type="transmembrane region" description="Helical" evidence="3">
    <location>
        <begin position="302"/>
        <end position="320"/>
    </location>
</feature>
<evidence type="ECO:0000256" key="1">
    <source>
        <dbReference type="SAM" id="Coils"/>
    </source>
</evidence>
<feature type="coiled-coil region" evidence="1">
    <location>
        <begin position="111"/>
        <end position="138"/>
    </location>
</feature>
<feature type="region of interest" description="Disordered" evidence="2">
    <location>
        <begin position="152"/>
        <end position="177"/>
    </location>
</feature>
<dbReference type="PANTHER" id="PTHR36840">
    <property type="entry name" value="BLL5714 PROTEIN"/>
    <property type="match status" value="1"/>
</dbReference>
<evidence type="ECO:0000313" key="4">
    <source>
        <dbReference type="EMBL" id="KAF2672246.1"/>
    </source>
</evidence>
<dbReference type="PANTHER" id="PTHR36840:SF1">
    <property type="entry name" value="BLL5714 PROTEIN"/>
    <property type="match status" value="1"/>
</dbReference>
<feature type="compositionally biased region" description="Basic and acidic residues" evidence="2">
    <location>
        <begin position="167"/>
        <end position="177"/>
    </location>
</feature>
<sequence length="671" mass="76149">MDPAKVQIEHPKRPDHSHSEKHEPHHHTHEFLSKIRKIIRSNGKIAHVAGSPADVEPLKRRISTILPNEDEWDIVIHGSEDHLEALRDAHNHHEILRNGLRVKHGHDFDEFERIIKELDKLQHELHQISEHAVKLDANFSKYGYSANLRSLPAESGTNSSSASTLGAHDDHEHRDWESERNQGDHMVFFQTPVIRQYFHKGFLWRASDATEIASYELFVDLLYVGILAITGDSASENPTGESLLRFAITFTMAWKVWGDLSQAISWISMDDIIRRLSVMFFMVLLLGMTVNMGGFYEGTYTPLVAFYIAARWFCGFYFLWMAYLMPIVRESFIGSAIISFFPAFFWIGSIHVEEPNRQALIWVALFFDIMGPALLVAIERAPNWLGSAKPWAERIFQFIPGNNIEHKIERTNAFVSLVFGYSVVALLYQSAVPIGINAYFVKAVLGLIQAFTFNWLYFEIDNFNMHSHAIRRHFFSAFLWISAHMPFTMAFSLAGAALSKIVLAHDTADADPENLMDPYKTKSEAEVEVGLYWFYCAGLGVALISTGMISLSHRTKVIPGARMTKNARLSYRLLAGVAIILLPLAHERMNSLEFVAVTTCIVFSVLLLELAGTTCSGAEFWGFREKRFCTYSANCKISKRELAEKAKTGEVLDLEKLAMKGKKENQDDLVL</sequence>
<protein>
    <submittedName>
        <fullName evidence="4">Uncharacterized protein</fullName>
    </submittedName>
</protein>
<keyword evidence="3" id="KW-0812">Transmembrane</keyword>
<dbReference type="Proteomes" id="UP000799302">
    <property type="component" value="Unassembled WGS sequence"/>
</dbReference>
<gene>
    <name evidence="4" type="ORF">BT63DRAFT_369506</name>
</gene>
<feature type="transmembrane region" description="Helical" evidence="3">
    <location>
        <begin position="276"/>
        <end position="296"/>
    </location>
</feature>
<dbReference type="OrthoDB" id="191995at2759"/>
<name>A0A6A6UKM1_9PEZI</name>
<feature type="transmembrane region" description="Helical" evidence="3">
    <location>
        <begin position="477"/>
        <end position="498"/>
    </location>
</feature>
<feature type="transmembrane region" description="Helical" evidence="3">
    <location>
        <begin position="569"/>
        <end position="586"/>
    </location>
</feature>
<dbReference type="EMBL" id="MU004232">
    <property type="protein sequence ID" value="KAF2672246.1"/>
    <property type="molecule type" value="Genomic_DNA"/>
</dbReference>
<feature type="transmembrane region" description="Helical" evidence="3">
    <location>
        <begin position="438"/>
        <end position="457"/>
    </location>
</feature>
<reference evidence="4" key="1">
    <citation type="journal article" date="2020" name="Stud. Mycol.">
        <title>101 Dothideomycetes genomes: a test case for predicting lifestyles and emergence of pathogens.</title>
        <authorList>
            <person name="Haridas S."/>
            <person name="Albert R."/>
            <person name="Binder M."/>
            <person name="Bloem J."/>
            <person name="Labutti K."/>
            <person name="Salamov A."/>
            <person name="Andreopoulos B."/>
            <person name="Baker S."/>
            <person name="Barry K."/>
            <person name="Bills G."/>
            <person name="Bluhm B."/>
            <person name="Cannon C."/>
            <person name="Castanera R."/>
            <person name="Culley D."/>
            <person name="Daum C."/>
            <person name="Ezra D."/>
            <person name="Gonzalez J."/>
            <person name="Henrissat B."/>
            <person name="Kuo A."/>
            <person name="Liang C."/>
            <person name="Lipzen A."/>
            <person name="Lutzoni F."/>
            <person name="Magnuson J."/>
            <person name="Mondo S."/>
            <person name="Nolan M."/>
            <person name="Ohm R."/>
            <person name="Pangilinan J."/>
            <person name="Park H.-J."/>
            <person name="Ramirez L."/>
            <person name="Alfaro M."/>
            <person name="Sun H."/>
            <person name="Tritt A."/>
            <person name="Yoshinaga Y."/>
            <person name="Zwiers L.-H."/>
            <person name="Turgeon B."/>
            <person name="Goodwin S."/>
            <person name="Spatafora J."/>
            <person name="Crous P."/>
            <person name="Grigoriev I."/>
        </authorList>
    </citation>
    <scope>NUCLEOTIDE SEQUENCE</scope>
    <source>
        <strain evidence="4">CBS 115976</strain>
    </source>
</reference>
<keyword evidence="3" id="KW-1133">Transmembrane helix</keyword>
<keyword evidence="5" id="KW-1185">Reference proteome</keyword>
<feature type="transmembrane region" description="Helical" evidence="3">
    <location>
        <begin position="532"/>
        <end position="549"/>
    </location>
</feature>
<feature type="compositionally biased region" description="Polar residues" evidence="2">
    <location>
        <begin position="155"/>
        <end position="164"/>
    </location>
</feature>
<feature type="region of interest" description="Disordered" evidence="2">
    <location>
        <begin position="1"/>
        <end position="28"/>
    </location>
</feature>
<dbReference type="InterPro" id="IPR010640">
    <property type="entry name" value="Low_temperature_requirement_A"/>
</dbReference>
<feature type="transmembrane region" description="Helical" evidence="3">
    <location>
        <begin position="332"/>
        <end position="352"/>
    </location>
</feature>
<feature type="transmembrane region" description="Helical" evidence="3">
    <location>
        <begin position="358"/>
        <end position="378"/>
    </location>
</feature>
<evidence type="ECO:0000256" key="2">
    <source>
        <dbReference type="SAM" id="MobiDB-lite"/>
    </source>
</evidence>
<evidence type="ECO:0000313" key="5">
    <source>
        <dbReference type="Proteomes" id="UP000799302"/>
    </source>
</evidence>
<dbReference type="Pfam" id="PF06772">
    <property type="entry name" value="LtrA"/>
    <property type="match status" value="1"/>
</dbReference>
<accession>A0A6A6UKM1</accession>
<organism evidence="4 5">
    <name type="scientific">Microthyrium microscopicum</name>
    <dbReference type="NCBI Taxonomy" id="703497"/>
    <lineage>
        <taxon>Eukaryota</taxon>
        <taxon>Fungi</taxon>
        <taxon>Dikarya</taxon>
        <taxon>Ascomycota</taxon>
        <taxon>Pezizomycotina</taxon>
        <taxon>Dothideomycetes</taxon>
        <taxon>Dothideomycetes incertae sedis</taxon>
        <taxon>Microthyriales</taxon>
        <taxon>Microthyriaceae</taxon>
        <taxon>Microthyrium</taxon>
    </lineage>
</organism>
<proteinExistence type="predicted"/>
<evidence type="ECO:0000256" key="3">
    <source>
        <dbReference type="SAM" id="Phobius"/>
    </source>
</evidence>
<keyword evidence="3" id="KW-0472">Membrane</keyword>
<feature type="compositionally biased region" description="Basic and acidic residues" evidence="2">
    <location>
        <begin position="7"/>
        <end position="28"/>
    </location>
</feature>